<keyword evidence="6" id="KW-0408">Iron</keyword>
<dbReference type="Gene3D" id="2.60.120.620">
    <property type="entry name" value="q2cbj1_9rhob like domain"/>
    <property type="match status" value="1"/>
</dbReference>
<evidence type="ECO:0000313" key="10">
    <source>
        <dbReference type="Proteomes" id="UP001056648"/>
    </source>
</evidence>
<dbReference type="PROSITE" id="PS51471">
    <property type="entry name" value="FE2OG_OXY"/>
    <property type="match status" value="1"/>
</dbReference>
<evidence type="ECO:0000256" key="6">
    <source>
        <dbReference type="ARBA" id="ARBA00023004"/>
    </source>
</evidence>
<keyword evidence="3" id="KW-0847">Vitamin C</keyword>
<dbReference type="PANTHER" id="PTHR10869:SF246">
    <property type="entry name" value="TRANSMEMBRANE PROLYL 4-HYDROXYLASE"/>
    <property type="match status" value="1"/>
</dbReference>
<proteinExistence type="predicted"/>
<name>A0ABY4VTS0_9BURK</name>
<dbReference type="InterPro" id="IPR044862">
    <property type="entry name" value="Pro_4_hyd_alph_FE2OG_OXY"/>
</dbReference>
<dbReference type="InterPro" id="IPR005123">
    <property type="entry name" value="Oxoglu/Fe-dep_dioxygenase_dom"/>
</dbReference>
<dbReference type="PANTHER" id="PTHR10869">
    <property type="entry name" value="PROLYL 4-HYDROXYLASE ALPHA SUBUNIT"/>
    <property type="match status" value="1"/>
</dbReference>
<dbReference type="RefSeq" id="WP_252253415.1">
    <property type="nucleotide sequence ID" value="NZ_CP098736.1"/>
</dbReference>
<evidence type="ECO:0000256" key="7">
    <source>
        <dbReference type="SAM" id="MobiDB-lite"/>
    </source>
</evidence>
<feature type="region of interest" description="Disordered" evidence="7">
    <location>
        <begin position="62"/>
        <end position="89"/>
    </location>
</feature>
<evidence type="ECO:0000256" key="3">
    <source>
        <dbReference type="ARBA" id="ARBA00022896"/>
    </source>
</evidence>
<dbReference type="EMBL" id="CP098736">
    <property type="protein sequence ID" value="USE80572.1"/>
    <property type="molecule type" value="Genomic_DNA"/>
</dbReference>
<sequence>MTSRPHPQAGKAGYATSSPELERWLARHIAQGFDADALVRSMCQSGYDAAFARATVQAALAGSGERGARPGHSPSPGARPKAATDLTTSAARDGAAPAAAAITAPNALPAGDGRDVPVLFAMESPRIALFQRLLMPDECEALIALSRGRLARSPVVNPDTGDENLIDARTSMGAMFQVGEHPLIERLEARIAAVTGVPVEQGEGLQILNYKPGAEYQPHYDYFNPQRPGEARQLRVGGQRMATLVIYLNDVPAGGATAFPKLGLRVNPVQGNAVFFAYLGEDGALDERTLHAGLPVEQGEKWIATKWLREAPYRGEG</sequence>
<keyword evidence="2" id="KW-0479">Metal-binding</keyword>
<evidence type="ECO:0000259" key="8">
    <source>
        <dbReference type="PROSITE" id="PS51471"/>
    </source>
</evidence>
<dbReference type="Proteomes" id="UP001056648">
    <property type="component" value="Chromosome 2"/>
</dbReference>
<dbReference type="InterPro" id="IPR006620">
    <property type="entry name" value="Pro_4_hyd_alph"/>
</dbReference>
<keyword evidence="10" id="KW-1185">Reference proteome</keyword>
<protein>
    <submittedName>
        <fullName evidence="9">2OG-Fe(II) oxygenase</fullName>
    </submittedName>
</protein>
<dbReference type="InterPro" id="IPR045054">
    <property type="entry name" value="P4HA-like"/>
</dbReference>
<dbReference type="SMART" id="SM00702">
    <property type="entry name" value="P4Hc"/>
    <property type="match status" value="1"/>
</dbReference>
<evidence type="ECO:0000256" key="2">
    <source>
        <dbReference type="ARBA" id="ARBA00022723"/>
    </source>
</evidence>
<evidence type="ECO:0000313" key="9">
    <source>
        <dbReference type="EMBL" id="USE80572.1"/>
    </source>
</evidence>
<organism evidence="9 10">
    <name type="scientific">Cupriavidus gilardii</name>
    <dbReference type="NCBI Taxonomy" id="82541"/>
    <lineage>
        <taxon>Bacteria</taxon>
        <taxon>Pseudomonadati</taxon>
        <taxon>Pseudomonadota</taxon>
        <taxon>Betaproteobacteria</taxon>
        <taxon>Burkholderiales</taxon>
        <taxon>Burkholderiaceae</taxon>
        <taxon>Cupriavidus</taxon>
    </lineage>
</organism>
<gene>
    <name evidence="9" type="ORF">NDR89_12475</name>
</gene>
<evidence type="ECO:0000256" key="1">
    <source>
        <dbReference type="ARBA" id="ARBA00001961"/>
    </source>
</evidence>
<accession>A0ABY4VTS0</accession>
<feature type="domain" description="Fe2OG dioxygenase" evidence="8">
    <location>
        <begin position="201"/>
        <end position="310"/>
    </location>
</feature>
<comment type="cofactor">
    <cofactor evidence="1">
        <name>L-ascorbate</name>
        <dbReference type="ChEBI" id="CHEBI:38290"/>
    </cofactor>
</comment>
<keyword evidence="5" id="KW-0560">Oxidoreductase</keyword>
<reference evidence="9" key="1">
    <citation type="submission" date="2022-06" db="EMBL/GenBank/DDBJ databases">
        <title>Complete genome sequence and characterization of Cupriavidus gilardii QJ1 isolated from contaminating cells.</title>
        <authorList>
            <person name="Qi J."/>
        </authorList>
    </citation>
    <scope>NUCLEOTIDE SEQUENCE</scope>
    <source>
        <strain evidence="9">QJ1</strain>
    </source>
</reference>
<evidence type="ECO:0000256" key="5">
    <source>
        <dbReference type="ARBA" id="ARBA00023002"/>
    </source>
</evidence>
<keyword evidence="4" id="KW-0223">Dioxygenase</keyword>
<evidence type="ECO:0000256" key="4">
    <source>
        <dbReference type="ARBA" id="ARBA00022964"/>
    </source>
</evidence>
<dbReference type="Pfam" id="PF13640">
    <property type="entry name" value="2OG-FeII_Oxy_3"/>
    <property type="match status" value="1"/>
</dbReference>